<evidence type="ECO:0000313" key="2">
    <source>
        <dbReference type="Proteomes" id="UP000503011"/>
    </source>
</evidence>
<dbReference type="EMBL" id="AP022871">
    <property type="protein sequence ID" value="BCB83132.1"/>
    <property type="molecule type" value="Genomic_DNA"/>
</dbReference>
<dbReference type="AlphaFoldDB" id="A0A6F8YAI9"/>
<reference evidence="1 2" key="2">
    <citation type="submission" date="2020-03" db="EMBL/GenBank/DDBJ databases">
        <authorList>
            <person name="Ichikawa N."/>
            <person name="Kimura A."/>
            <person name="Kitahashi Y."/>
            <person name="Uohara A."/>
        </authorList>
    </citation>
    <scope>NUCLEOTIDE SEQUENCE [LARGE SCALE GENOMIC DNA]</scope>
    <source>
        <strain evidence="1 2">NBRC 105367</strain>
    </source>
</reference>
<dbReference type="InterPro" id="IPR046723">
    <property type="entry name" value="DUF6615"/>
</dbReference>
<proteinExistence type="predicted"/>
<reference evidence="1 2" key="1">
    <citation type="submission" date="2020-03" db="EMBL/GenBank/DDBJ databases">
        <title>Whole genome shotgun sequence of Phytohabitans suffuscus NBRC 105367.</title>
        <authorList>
            <person name="Komaki H."/>
            <person name="Tamura T."/>
        </authorList>
    </citation>
    <scope>NUCLEOTIDE SEQUENCE [LARGE SCALE GENOMIC DNA]</scope>
    <source>
        <strain evidence="1 2">NBRC 105367</strain>
    </source>
</reference>
<name>A0A6F8YAI9_9ACTN</name>
<accession>A0A6F8YAI9</accession>
<keyword evidence="2" id="KW-1185">Reference proteome</keyword>
<sequence>MTEAAAEKARQGLMREALADVLLDRAVWTNARLTAGRQHGVDLHEETITQDLLLDIARALPDLQIKTYTRAQEARIGGDWQWDWWFGGYRWFGLRLQAKRLKRIRRKVLGYDLGYRVGARRTRQVDLLTEGARRDSMDAAYVLYNGPDLDLRFDWVCHRLPASAPFFGVSILPAEVARQLADANTRDLTTVAGHARPWSCLATCPLGGCTNQGPWRRWPPDDWPDGVERDLAEQVAASFHRIAMQSRYRQDWGPQQEQQLYQRVQAATTPDRSQYIHQLLETGNIAAAPRQVMAVTIFDETRRRA</sequence>
<dbReference type="RefSeq" id="WP_173153261.1">
    <property type="nucleotide sequence ID" value="NZ_AP022871.1"/>
</dbReference>
<organism evidence="1 2">
    <name type="scientific">Phytohabitans suffuscus</name>
    <dbReference type="NCBI Taxonomy" id="624315"/>
    <lineage>
        <taxon>Bacteria</taxon>
        <taxon>Bacillati</taxon>
        <taxon>Actinomycetota</taxon>
        <taxon>Actinomycetes</taxon>
        <taxon>Micromonosporales</taxon>
        <taxon>Micromonosporaceae</taxon>
    </lineage>
</organism>
<dbReference type="Pfam" id="PF20320">
    <property type="entry name" value="DUF6615"/>
    <property type="match status" value="1"/>
</dbReference>
<protein>
    <submittedName>
        <fullName evidence="1">Uncharacterized protein</fullName>
    </submittedName>
</protein>
<evidence type="ECO:0000313" key="1">
    <source>
        <dbReference type="EMBL" id="BCB83132.1"/>
    </source>
</evidence>
<dbReference type="Proteomes" id="UP000503011">
    <property type="component" value="Chromosome"/>
</dbReference>
<dbReference type="KEGG" id="psuu:Psuf_004450"/>
<gene>
    <name evidence="1" type="ORF">Psuf_004450</name>
</gene>